<evidence type="ECO:0000256" key="1">
    <source>
        <dbReference type="SAM" id="Phobius"/>
    </source>
</evidence>
<reference evidence="2" key="2">
    <citation type="submission" date="2025-08" db="UniProtKB">
        <authorList>
            <consortium name="Ensembl"/>
        </authorList>
    </citation>
    <scope>IDENTIFICATION</scope>
</reference>
<reference evidence="3" key="1">
    <citation type="submission" date="2003-08" db="EMBL/GenBank/DDBJ databases">
        <authorList>
            <person name="Birren B."/>
            <person name="Nusbaum C."/>
            <person name="Abebe A."/>
            <person name="Abouelleil A."/>
            <person name="Adekoya E."/>
            <person name="Ait-zahra M."/>
            <person name="Allen N."/>
            <person name="Allen T."/>
            <person name="An P."/>
            <person name="Anderson M."/>
            <person name="Anderson S."/>
            <person name="Arachchi H."/>
            <person name="Armbruster J."/>
            <person name="Bachantsang P."/>
            <person name="Baldwin J."/>
            <person name="Barry A."/>
            <person name="Bayul T."/>
            <person name="Blitshsteyn B."/>
            <person name="Bloom T."/>
            <person name="Blye J."/>
            <person name="Boguslavskiy L."/>
            <person name="Borowsky M."/>
            <person name="Boukhgalter B."/>
            <person name="Brunache A."/>
            <person name="Butler J."/>
            <person name="Calixte N."/>
            <person name="Calvo S."/>
            <person name="Camarata J."/>
            <person name="Campo K."/>
            <person name="Chang J."/>
            <person name="Cheshatsang Y."/>
            <person name="Citroen M."/>
            <person name="Collymore A."/>
            <person name="Considine T."/>
            <person name="Cook A."/>
            <person name="Cooke P."/>
            <person name="Corum B."/>
            <person name="Cuomo C."/>
            <person name="David R."/>
            <person name="Dawoe T."/>
            <person name="Degray S."/>
            <person name="Dodge S."/>
            <person name="Dooley K."/>
            <person name="Dorje P."/>
            <person name="Dorjee K."/>
            <person name="Dorris L."/>
            <person name="Duffey N."/>
            <person name="Dupes A."/>
            <person name="Elkins T."/>
            <person name="Engels R."/>
            <person name="Erickson J."/>
            <person name="Farina A."/>
            <person name="Faro S."/>
            <person name="Ferreira P."/>
            <person name="Fischer H."/>
            <person name="Fitzgerald M."/>
            <person name="Foley K."/>
            <person name="Gage D."/>
            <person name="Galagan J."/>
            <person name="Gearin G."/>
            <person name="Gnerre S."/>
            <person name="Gnirke A."/>
            <person name="Goyette A."/>
            <person name="Graham J."/>
            <person name="Grandbois E."/>
            <person name="Gyaltsen K."/>
            <person name="Hafez N."/>
            <person name="Hagopian D."/>
            <person name="Hagos B."/>
            <person name="Hall J."/>
            <person name="Hatcher B."/>
            <person name="Heller A."/>
            <person name="Higgins H."/>
            <person name="Honan T."/>
            <person name="Horn A."/>
            <person name="Houde N."/>
            <person name="Hughes L."/>
            <person name="Hulme W."/>
            <person name="Husby E."/>
            <person name="Iliev I."/>
            <person name="Jaffe D."/>
            <person name="Jones C."/>
            <person name="Kamal M."/>
            <person name="Kamat A."/>
            <person name="Kamvysselis M."/>
            <person name="Karlsson E."/>
            <person name="Kells C."/>
            <person name="Kieu A."/>
            <person name="Kisner P."/>
            <person name="Kodira C."/>
            <person name="Kulbokas E."/>
            <person name="Labutti K."/>
            <person name="Lama D."/>
            <person name="Landers T."/>
            <person name="Leger J."/>
            <person name="Levine S."/>
            <person name="Lewis D."/>
            <person name="Lewis T."/>
            <person name="Lindblad-toh K."/>
            <person name="Liu X."/>
            <person name="Lokyitsang T."/>
            <person name="Lokyitsang Y."/>
            <person name="Lucien O."/>
            <person name="Lui A."/>
            <person name="Ma L.J."/>
            <person name="Mabbitt R."/>
            <person name="Macdonald J."/>
            <person name="Maclean C."/>
            <person name="Major J."/>
            <person name="Manning J."/>
            <person name="Marabella R."/>
            <person name="Maru K."/>
            <person name="Matthews C."/>
            <person name="Mauceli E."/>
            <person name="Mccarthy M."/>
            <person name="Mcdonough S."/>
            <person name="Mcghee T."/>
            <person name="Meldrim J."/>
            <person name="Meneus L."/>
            <person name="Mesirov J."/>
            <person name="Mihalev A."/>
            <person name="Mihova T."/>
            <person name="Mikkelsen T."/>
            <person name="Mlenga V."/>
            <person name="Moru K."/>
            <person name="Mozes J."/>
            <person name="Mulrain L."/>
            <person name="Munson G."/>
            <person name="Naylor J."/>
            <person name="Newes C."/>
            <person name="Nguyen C."/>
            <person name="Nguyen N."/>
            <person name="Nguyen T."/>
            <person name="Nicol R."/>
            <person name="Nielsen C."/>
            <person name="Nizzari M."/>
            <person name="Norbu C."/>
            <person name="Norbu N."/>
            <person name="O'donnell P."/>
            <person name="Okoawo O."/>
            <person name="O'leary S."/>
            <person name="Omotosho B."/>
            <person name="O'neill K."/>
            <person name="Osman S."/>
            <person name="Parker S."/>
            <person name="Perrin D."/>
            <person name="Phunkhang P."/>
            <person name="Piqani B."/>
            <person name="Purcell S."/>
            <person name="Rachupka T."/>
            <person name="Ramasamy U."/>
            <person name="Rameau R."/>
            <person name="Ray V."/>
            <person name="Raymond C."/>
            <person name="Retta R."/>
            <person name="Richardson S."/>
            <person name="Rise C."/>
            <person name="Rodriguez J."/>
            <person name="Rogers J."/>
            <person name="Rogov P."/>
            <person name="Rutman M."/>
            <person name="Schupbach R."/>
            <person name="Seaman C."/>
            <person name="Settipalli S."/>
            <person name="Sharpe T."/>
            <person name="Sheridan J."/>
            <person name="Sherpa N."/>
            <person name="Shi J."/>
            <person name="Smirnov S."/>
            <person name="Smith C."/>
            <person name="Sougnez C."/>
            <person name="Spencer B."/>
            <person name="Stalker J."/>
            <person name="Stange-thomann N."/>
            <person name="Stavropoulos S."/>
            <person name="Stetson K."/>
            <person name="Stone C."/>
            <person name="Stone S."/>
            <person name="Stubbs M."/>
            <person name="Talamas J."/>
            <person name="Tchuinga P."/>
            <person name="Tenzing P."/>
            <person name="Tesfaye S."/>
            <person name="Theodore J."/>
            <person name="Thoulutsang Y."/>
            <person name="Topham K."/>
            <person name="Towey S."/>
            <person name="Tsamla T."/>
            <person name="Tsomo N."/>
            <person name="Vallee D."/>
            <person name="Vassiliev H."/>
            <person name="Venkataraman V."/>
            <person name="Vinson J."/>
            <person name="Vo A."/>
            <person name="Wade C."/>
            <person name="Wang S."/>
            <person name="Wangchuk T."/>
            <person name="Wangdi T."/>
            <person name="Whittaker C."/>
            <person name="Wilkinson J."/>
            <person name="Wu Y."/>
            <person name="Wyman D."/>
            <person name="Yadav S."/>
            <person name="Yang S."/>
            <person name="Yang X."/>
            <person name="Yeager S."/>
            <person name="Yee E."/>
            <person name="Young G."/>
            <person name="Zainoun J."/>
            <person name="Zembeck L."/>
            <person name="Zimmer A."/>
            <person name="Zody M."/>
            <person name="Lander E."/>
        </authorList>
    </citation>
    <scope>NUCLEOTIDE SEQUENCE [LARGE SCALE GENOMIC DNA]</scope>
</reference>
<evidence type="ECO:0000313" key="3">
    <source>
        <dbReference type="Proteomes" id="UP000007875"/>
    </source>
</evidence>
<keyword evidence="3" id="KW-1185">Reference proteome</keyword>
<dbReference type="HOGENOM" id="CLU_3146873_0_0_1"/>
<keyword evidence="1" id="KW-0812">Transmembrane</keyword>
<keyword evidence="1" id="KW-0472">Membrane</keyword>
<evidence type="ECO:0000313" key="2">
    <source>
        <dbReference type="Ensembl" id="ENSCSAVP00000011753.1"/>
    </source>
</evidence>
<organism evidence="2 3">
    <name type="scientific">Ciona savignyi</name>
    <name type="common">Pacific transparent sea squirt</name>
    <dbReference type="NCBI Taxonomy" id="51511"/>
    <lineage>
        <taxon>Eukaryota</taxon>
        <taxon>Metazoa</taxon>
        <taxon>Chordata</taxon>
        <taxon>Tunicata</taxon>
        <taxon>Ascidiacea</taxon>
        <taxon>Phlebobranchia</taxon>
        <taxon>Cionidae</taxon>
        <taxon>Ciona</taxon>
    </lineage>
</organism>
<feature type="transmembrane region" description="Helical" evidence="1">
    <location>
        <begin position="14"/>
        <end position="42"/>
    </location>
</feature>
<keyword evidence="1" id="KW-1133">Transmembrane helix</keyword>
<reference evidence="2" key="3">
    <citation type="submission" date="2025-09" db="UniProtKB">
        <authorList>
            <consortium name="Ensembl"/>
        </authorList>
    </citation>
    <scope>IDENTIFICATION</scope>
</reference>
<dbReference type="AlphaFoldDB" id="H2Z2E1"/>
<dbReference type="Proteomes" id="UP000007875">
    <property type="component" value="Unassembled WGS sequence"/>
</dbReference>
<sequence length="49" mass="6022">YNYIVVRLFRLHRFLYCFMYVIHTQCGAYFSLSSDVVLYIYIYTDQPIL</sequence>
<dbReference type="InParanoid" id="H2Z2E1"/>
<protein>
    <submittedName>
        <fullName evidence="2">Uncharacterized protein</fullName>
    </submittedName>
</protein>
<proteinExistence type="predicted"/>
<accession>H2Z2E1</accession>
<name>H2Z2E1_CIOSA</name>
<dbReference type="Ensembl" id="ENSCSAVT00000011890.1">
    <property type="protein sequence ID" value="ENSCSAVP00000011753.1"/>
    <property type="gene ID" value="ENSCSAVG00000006894.1"/>
</dbReference>